<dbReference type="CDD" id="cd01838">
    <property type="entry name" value="Isoamyl_acetate_hydrolase_like"/>
    <property type="match status" value="1"/>
</dbReference>
<dbReference type="EMBL" id="BDRX01000063">
    <property type="protein sequence ID" value="GBF95363.1"/>
    <property type="molecule type" value="Genomic_DNA"/>
</dbReference>
<feature type="compositionally biased region" description="Low complexity" evidence="1">
    <location>
        <begin position="292"/>
        <end position="338"/>
    </location>
</feature>
<dbReference type="InParanoid" id="A0A2V0PBT7"/>
<dbReference type="SUPFAM" id="SSF52266">
    <property type="entry name" value="SGNH hydrolase"/>
    <property type="match status" value="1"/>
</dbReference>
<feature type="chain" id="PRO_5016032248" description="SGNH hydrolase-type esterase domain-containing protein" evidence="2">
    <location>
        <begin position="28"/>
        <end position="364"/>
    </location>
</feature>
<feature type="region of interest" description="Disordered" evidence="1">
    <location>
        <begin position="279"/>
        <end position="364"/>
    </location>
</feature>
<organism evidence="4 5">
    <name type="scientific">Raphidocelis subcapitata</name>
    <dbReference type="NCBI Taxonomy" id="307507"/>
    <lineage>
        <taxon>Eukaryota</taxon>
        <taxon>Viridiplantae</taxon>
        <taxon>Chlorophyta</taxon>
        <taxon>core chlorophytes</taxon>
        <taxon>Chlorophyceae</taxon>
        <taxon>CS clade</taxon>
        <taxon>Sphaeropleales</taxon>
        <taxon>Selenastraceae</taxon>
        <taxon>Raphidocelis</taxon>
    </lineage>
</organism>
<dbReference type="InterPro" id="IPR036514">
    <property type="entry name" value="SGNH_hydro_sf"/>
</dbReference>
<feature type="domain" description="SGNH hydrolase-type esterase" evidence="3">
    <location>
        <begin position="50"/>
        <end position="230"/>
    </location>
</feature>
<proteinExistence type="predicted"/>
<dbReference type="AlphaFoldDB" id="A0A2V0PBT7"/>
<evidence type="ECO:0000313" key="5">
    <source>
        <dbReference type="Proteomes" id="UP000247498"/>
    </source>
</evidence>
<protein>
    <recommendedName>
        <fullName evidence="3">SGNH hydrolase-type esterase domain-containing protein</fullName>
    </recommendedName>
</protein>
<feature type="signal peptide" evidence="2">
    <location>
        <begin position="1"/>
        <end position="27"/>
    </location>
</feature>
<keyword evidence="5" id="KW-1185">Reference proteome</keyword>
<keyword evidence="2" id="KW-0732">Signal</keyword>
<dbReference type="OrthoDB" id="671439at2759"/>
<evidence type="ECO:0000256" key="2">
    <source>
        <dbReference type="SAM" id="SignalP"/>
    </source>
</evidence>
<dbReference type="STRING" id="307507.A0A2V0PBT7"/>
<sequence>MALRRPRGGARALTALLAASLLFTASAAPAYLQESRVVDGASAFKPQFVLLGDSITEMGSLEGGWQQLLTTDYIRRADIVNRGFSGYNSRWGLFLADEIVGSFGNGRADLVTVCFGANDAAGADSSVAYLSVPVEEYSANLRAIIAKLRSAGMPRILLLTPPPVDDANNRWPDGARSRVRAGQYADAAVAVAQELGVPHFNMWHGIQEVDSWRTELMHPDGLHLSRAGNKFVFDAVTALIRDHYPELQPLSLPLHFPAYNRINPKQPAETFNQLMGAPKERAQQQKLPQPVQQQQAQGQQQAAQGQQQQAQGQQAQQQAQGQQAQQAQQQQGQQQGQQPARVLTAPLPQSKSPQQPVHEAVRTG</sequence>
<evidence type="ECO:0000259" key="3">
    <source>
        <dbReference type="Pfam" id="PF13472"/>
    </source>
</evidence>
<dbReference type="InterPro" id="IPR045136">
    <property type="entry name" value="Iah1-like"/>
</dbReference>
<evidence type="ECO:0000256" key="1">
    <source>
        <dbReference type="SAM" id="MobiDB-lite"/>
    </source>
</evidence>
<accession>A0A2V0PBT7</accession>
<gene>
    <name evidence="4" type="ORF">Rsub_07791</name>
</gene>
<name>A0A2V0PBT7_9CHLO</name>
<dbReference type="InterPro" id="IPR013830">
    <property type="entry name" value="SGNH_hydro"/>
</dbReference>
<reference evidence="4 5" key="1">
    <citation type="journal article" date="2018" name="Sci. Rep.">
        <title>Raphidocelis subcapitata (=Pseudokirchneriella subcapitata) provides an insight into genome evolution and environmental adaptations in the Sphaeropleales.</title>
        <authorList>
            <person name="Suzuki S."/>
            <person name="Yamaguchi H."/>
            <person name="Nakajima N."/>
            <person name="Kawachi M."/>
        </authorList>
    </citation>
    <scope>NUCLEOTIDE SEQUENCE [LARGE SCALE GENOMIC DNA]</scope>
    <source>
        <strain evidence="4 5">NIES-35</strain>
    </source>
</reference>
<evidence type="ECO:0000313" key="4">
    <source>
        <dbReference type="EMBL" id="GBF95363.1"/>
    </source>
</evidence>
<dbReference type="PANTHER" id="PTHR14209:SF19">
    <property type="entry name" value="ISOAMYL ACETATE-HYDROLYZING ESTERASE 1 HOMOLOG"/>
    <property type="match status" value="1"/>
</dbReference>
<dbReference type="Gene3D" id="3.40.50.1110">
    <property type="entry name" value="SGNH hydrolase"/>
    <property type="match status" value="1"/>
</dbReference>
<comment type="caution">
    <text evidence="4">The sequence shown here is derived from an EMBL/GenBank/DDBJ whole genome shotgun (WGS) entry which is preliminary data.</text>
</comment>
<dbReference type="Pfam" id="PF13472">
    <property type="entry name" value="Lipase_GDSL_2"/>
    <property type="match status" value="1"/>
</dbReference>
<dbReference type="Proteomes" id="UP000247498">
    <property type="component" value="Unassembled WGS sequence"/>
</dbReference>
<dbReference type="FunCoup" id="A0A2V0PBT7">
    <property type="interactions" value="2127"/>
</dbReference>
<dbReference type="PANTHER" id="PTHR14209">
    <property type="entry name" value="ISOAMYL ACETATE-HYDROLYZING ESTERASE 1"/>
    <property type="match status" value="1"/>
</dbReference>